<dbReference type="PANTHER" id="PTHR11601">
    <property type="entry name" value="CYSTEINE DESULFURYLASE FAMILY MEMBER"/>
    <property type="match status" value="1"/>
</dbReference>
<dbReference type="InterPro" id="IPR020578">
    <property type="entry name" value="Aminotrans_V_PyrdxlP_BS"/>
</dbReference>
<keyword evidence="5" id="KW-0479">Metal-binding</keyword>
<keyword evidence="7" id="KW-0408">Iron</keyword>
<feature type="domain" description="Aminotransferase class V" evidence="11">
    <location>
        <begin position="13"/>
        <end position="371"/>
    </location>
</feature>
<dbReference type="GO" id="GO:0051536">
    <property type="term" value="F:iron-sulfur cluster binding"/>
    <property type="evidence" value="ECO:0007669"/>
    <property type="project" value="UniProtKB-KW"/>
</dbReference>
<evidence type="ECO:0000256" key="6">
    <source>
        <dbReference type="ARBA" id="ARBA00022898"/>
    </source>
</evidence>
<comment type="catalytic activity">
    <reaction evidence="9">
        <text>(sulfur carrier)-H + L-cysteine = (sulfur carrier)-SH + L-alanine</text>
        <dbReference type="Rhea" id="RHEA:43892"/>
        <dbReference type="Rhea" id="RHEA-COMP:14737"/>
        <dbReference type="Rhea" id="RHEA-COMP:14739"/>
        <dbReference type="ChEBI" id="CHEBI:29917"/>
        <dbReference type="ChEBI" id="CHEBI:35235"/>
        <dbReference type="ChEBI" id="CHEBI:57972"/>
        <dbReference type="ChEBI" id="CHEBI:64428"/>
        <dbReference type="EC" id="2.8.1.7"/>
    </reaction>
</comment>
<keyword evidence="6" id="KW-0663">Pyridoxal phosphate</keyword>
<dbReference type="InterPro" id="IPR016454">
    <property type="entry name" value="Cysteine_dSase"/>
</dbReference>
<accession>A0A4Q9DSD1</accession>
<evidence type="ECO:0000256" key="4">
    <source>
        <dbReference type="ARBA" id="ARBA00022679"/>
    </source>
</evidence>
<protein>
    <recommendedName>
        <fullName evidence="3">cysteine desulfurase</fullName>
        <ecNumber evidence="3">2.8.1.7</ecNumber>
    </recommendedName>
</protein>
<dbReference type="InterPro" id="IPR015424">
    <property type="entry name" value="PyrdxlP-dep_Trfase"/>
</dbReference>
<reference evidence="12 13" key="1">
    <citation type="submission" date="2019-02" db="EMBL/GenBank/DDBJ databases">
        <title>Paenibacillus sp. nov., isolated from surface-sterilized tissue of Thalictrum simplex L.</title>
        <authorList>
            <person name="Tuo L."/>
        </authorList>
    </citation>
    <scope>NUCLEOTIDE SEQUENCE [LARGE SCALE GENOMIC DNA]</scope>
    <source>
        <strain evidence="12 13">N2SHLJ1</strain>
    </source>
</reference>
<dbReference type="AlphaFoldDB" id="A0A4Q9DSD1"/>
<gene>
    <name evidence="12" type="ORF">EYB31_12220</name>
</gene>
<dbReference type="FunFam" id="3.40.640.10:FF:000084">
    <property type="entry name" value="IscS-like cysteine desulfurase"/>
    <property type="match status" value="1"/>
</dbReference>
<evidence type="ECO:0000256" key="9">
    <source>
        <dbReference type="ARBA" id="ARBA00050776"/>
    </source>
</evidence>
<evidence type="ECO:0000256" key="2">
    <source>
        <dbReference type="ARBA" id="ARBA00006490"/>
    </source>
</evidence>
<comment type="cofactor">
    <cofactor evidence="1 10">
        <name>pyridoxal 5'-phosphate</name>
        <dbReference type="ChEBI" id="CHEBI:597326"/>
    </cofactor>
</comment>
<proteinExistence type="inferred from homology"/>
<dbReference type="PROSITE" id="PS00595">
    <property type="entry name" value="AA_TRANSFER_CLASS_5"/>
    <property type="match status" value="1"/>
</dbReference>
<dbReference type="GO" id="GO:0031071">
    <property type="term" value="F:cysteine desulfurase activity"/>
    <property type="evidence" value="ECO:0007669"/>
    <property type="project" value="UniProtKB-EC"/>
</dbReference>
<dbReference type="Proteomes" id="UP000293142">
    <property type="component" value="Unassembled WGS sequence"/>
</dbReference>
<dbReference type="EMBL" id="SIRE01000008">
    <property type="protein sequence ID" value="TBL78986.1"/>
    <property type="molecule type" value="Genomic_DNA"/>
</dbReference>
<dbReference type="InterPro" id="IPR000192">
    <property type="entry name" value="Aminotrans_V_dom"/>
</dbReference>
<dbReference type="GO" id="GO:0046872">
    <property type="term" value="F:metal ion binding"/>
    <property type="evidence" value="ECO:0007669"/>
    <property type="project" value="UniProtKB-KW"/>
</dbReference>
<evidence type="ECO:0000256" key="1">
    <source>
        <dbReference type="ARBA" id="ARBA00001933"/>
    </source>
</evidence>
<dbReference type="SUPFAM" id="SSF53383">
    <property type="entry name" value="PLP-dependent transferases"/>
    <property type="match status" value="1"/>
</dbReference>
<dbReference type="EC" id="2.8.1.7" evidence="3"/>
<evidence type="ECO:0000313" key="13">
    <source>
        <dbReference type="Proteomes" id="UP000293142"/>
    </source>
</evidence>
<keyword evidence="13" id="KW-1185">Reference proteome</keyword>
<keyword evidence="4" id="KW-0808">Transferase</keyword>
<dbReference type="InterPro" id="IPR015422">
    <property type="entry name" value="PyrdxlP-dep_Trfase_small"/>
</dbReference>
<dbReference type="Gene3D" id="3.40.640.10">
    <property type="entry name" value="Type I PLP-dependent aspartate aminotransferase-like (Major domain)"/>
    <property type="match status" value="1"/>
</dbReference>
<dbReference type="PANTHER" id="PTHR11601:SF34">
    <property type="entry name" value="CYSTEINE DESULFURASE"/>
    <property type="match status" value="1"/>
</dbReference>
<evidence type="ECO:0000256" key="5">
    <source>
        <dbReference type="ARBA" id="ARBA00022723"/>
    </source>
</evidence>
<comment type="similarity">
    <text evidence="2">Belongs to the class-V pyridoxal-phosphate-dependent aminotransferase family. NifS/IscS subfamily.</text>
</comment>
<organism evidence="12 13">
    <name type="scientific">Paenibacillus thalictri</name>
    <dbReference type="NCBI Taxonomy" id="2527873"/>
    <lineage>
        <taxon>Bacteria</taxon>
        <taxon>Bacillati</taxon>
        <taxon>Bacillota</taxon>
        <taxon>Bacilli</taxon>
        <taxon>Bacillales</taxon>
        <taxon>Paenibacillaceae</taxon>
        <taxon>Paenibacillus</taxon>
    </lineage>
</organism>
<evidence type="ECO:0000256" key="3">
    <source>
        <dbReference type="ARBA" id="ARBA00012239"/>
    </source>
</evidence>
<evidence type="ECO:0000259" key="11">
    <source>
        <dbReference type="Pfam" id="PF00266"/>
    </source>
</evidence>
<evidence type="ECO:0000313" key="12">
    <source>
        <dbReference type="EMBL" id="TBL78986.1"/>
    </source>
</evidence>
<keyword evidence="8" id="KW-0411">Iron-sulfur</keyword>
<comment type="caution">
    <text evidence="12">The sequence shown here is derived from an EMBL/GenBank/DDBJ whole genome shotgun (WGS) entry which is preliminary data.</text>
</comment>
<evidence type="ECO:0000256" key="10">
    <source>
        <dbReference type="RuleBase" id="RU004504"/>
    </source>
</evidence>
<dbReference type="OrthoDB" id="9808002at2"/>
<sequence>MAGIQQTTSLNPIYLDYNASTPIAPEVLEAMMPYLQNHYGNPSSSHWAAATLKEAIESARERIACALGAASHEIVFTSGGTEANNYALKGVYYAQKHRGNHIITTTIEHPAILNPCAFLETLGAEVTYVKVDALGRVSPEDIQRAIRKETILISVMHANSEVGTLQPIEEIAHIAKRHGILFHTDAAQSVGKVPVRVHSLGVDLLSVAGHKLYAPKGIGALYIRQGTEVAPIVHGAGHELGRRAGTENVPYIVGLGKAAELAAEHAEKQTVRLHKETLKEGLFAAFGERVRFNGDLELSLPNTLNVSFLGKQGQDILNHFPEIAASTGSACHAGNTTLSPVLRAMGLSDYEGLGAIRFSLGRYTTNEEIQTVLSLFQERSHLFI</sequence>
<dbReference type="Pfam" id="PF00266">
    <property type="entry name" value="Aminotran_5"/>
    <property type="match status" value="1"/>
</dbReference>
<name>A0A4Q9DSD1_9BACL</name>
<evidence type="ECO:0000256" key="7">
    <source>
        <dbReference type="ARBA" id="ARBA00023004"/>
    </source>
</evidence>
<dbReference type="InterPro" id="IPR015421">
    <property type="entry name" value="PyrdxlP-dep_Trfase_major"/>
</dbReference>
<dbReference type="Gene3D" id="3.90.1150.10">
    <property type="entry name" value="Aspartate Aminotransferase, domain 1"/>
    <property type="match status" value="1"/>
</dbReference>
<dbReference type="NCBIfam" id="NF002806">
    <property type="entry name" value="PRK02948.1"/>
    <property type="match status" value="1"/>
</dbReference>
<dbReference type="RefSeq" id="WP_131013622.1">
    <property type="nucleotide sequence ID" value="NZ_SIRE01000008.1"/>
</dbReference>
<evidence type="ECO:0000256" key="8">
    <source>
        <dbReference type="ARBA" id="ARBA00023014"/>
    </source>
</evidence>
<dbReference type="PIRSF" id="PIRSF005572">
    <property type="entry name" value="NifS"/>
    <property type="match status" value="1"/>
</dbReference>